<evidence type="ECO:0000256" key="5">
    <source>
        <dbReference type="ARBA" id="ARBA00022692"/>
    </source>
</evidence>
<reference evidence="17" key="1">
    <citation type="submission" date="2017-11" db="EMBL/GenBank/DDBJ databases">
        <title>The complete genome sequence of Sphingopyxis pomeranensis sp. nov. strain WS5A3p.</title>
        <authorList>
            <person name="Kaminski M.A."/>
        </authorList>
    </citation>
    <scope>NUCLEOTIDE SEQUENCE [LARGE SCALE GENOMIC DNA]</scope>
    <source>
        <strain evidence="17">WS5A3p</strain>
    </source>
</reference>
<dbReference type="OrthoDB" id="9760333at2"/>
<comment type="similarity">
    <text evidence="11 12">Belongs to the TonB-dependent receptor family.</text>
</comment>
<dbReference type="SUPFAM" id="SSF56935">
    <property type="entry name" value="Porins"/>
    <property type="match status" value="1"/>
</dbReference>
<dbReference type="PANTHER" id="PTHR32552:SF81">
    <property type="entry name" value="TONB-DEPENDENT OUTER MEMBRANE RECEPTOR"/>
    <property type="match status" value="1"/>
</dbReference>
<dbReference type="Gene3D" id="2.40.170.20">
    <property type="entry name" value="TonB-dependent receptor, beta-barrel domain"/>
    <property type="match status" value="1"/>
</dbReference>
<dbReference type="GO" id="GO:0006826">
    <property type="term" value="P:iron ion transport"/>
    <property type="evidence" value="ECO:0007669"/>
    <property type="project" value="UniProtKB-KW"/>
</dbReference>
<keyword evidence="8 12" id="KW-0798">TonB box</keyword>
<comment type="subcellular location">
    <subcellularLocation>
        <location evidence="1 11">Cell outer membrane</location>
        <topology evidence="1 11">Multi-pass membrane protein</topology>
    </subcellularLocation>
</comment>
<dbReference type="PROSITE" id="PS52016">
    <property type="entry name" value="TONB_DEPENDENT_REC_3"/>
    <property type="match status" value="1"/>
</dbReference>
<evidence type="ECO:0000256" key="11">
    <source>
        <dbReference type="PROSITE-ProRule" id="PRU01360"/>
    </source>
</evidence>
<sequence length="768" mass="83859">MKFSTCLKLSTMLIGGLPIAALAQTPAPADPRDDFASAEIVVTARKQAESLSDVPLAITAFDSTRIEEQGINDLNDVARLTPGLGFTSVIGEFLPTPVIRGVTQTDLFGSDPNVAIFIDGVYTGAREALNFAQADIERIEVVKGPQSALYGRNAFSGAINIISKRPTNDLSGRAEVVYGTGQRFSVLGSVSVPLIRDKLAVKITASHSEYGGSHKNLTGGPDLGGYNYDTIQSVVRLTPTPDFEVVGGVYYSRDAISPPAVSALAPNCELSRGVNQTFCGVIPSLPKAELSSHPDAYGQKRKVLRTFLDMKLNIGDWQVGWLTGYNKTDLRALTDASRGLPYTFRYRTATGAIRTFDTTLLREEGEPKFTEYSQEIRLTSPQEAPIRGGVGGFYFSGTQVRPNFDAVSTTPLPADFVATFPVPGPWNTFFDGVIFDKTVTKKVENFALFGFAEADVTSRLTLRAELRYGRENQRTLQPASNIGRPTAAIDKRLHFTTWTPRFGIQYKASDDLMLYASAARGAKSGGFDINAPTEQYDPEYNWTYEVGVKGSWLDGRVSADINAFYIDWTSIQIPVLDFTQAPPVAVTRNLGDATSKGFEAQLTVRPARPLTAVFGVSYTDATYKNAVIAGFANFPSFAPDGDVSGNRLQAASKWQLTSSLDYEQPLFGSVDGFLRADASYRSKQYMDSTNLAILPSRVLVNLRAGIENGKWRLEAFAENLFDNDRPTFAFRDVYLSNVLNGAPVVFPPRITVSHPRGREMGVRASVRF</sequence>
<dbReference type="Pfam" id="PF07715">
    <property type="entry name" value="Plug"/>
    <property type="match status" value="1"/>
</dbReference>
<dbReference type="InterPro" id="IPR000531">
    <property type="entry name" value="Beta-barrel_TonB"/>
</dbReference>
<keyword evidence="13" id="KW-0732">Signal</keyword>
<keyword evidence="2 11" id="KW-0813">Transport</keyword>
<dbReference type="Proteomes" id="UP000238954">
    <property type="component" value="Chromosome"/>
</dbReference>
<evidence type="ECO:0000259" key="15">
    <source>
        <dbReference type="Pfam" id="PF07715"/>
    </source>
</evidence>
<proteinExistence type="inferred from homology"/>
<evidence type="ECO:0000256" key="9">
    <source>
        <dbReference type="ARBA" id="ARBA00023136"/>
    </source>
</evidence>
<dbReference type="InterPro" id="IPR036942">
    <property type="entry name" value="Beta-barrel_TonB_sf"/>
</dbReference>
<feature type="domain" description="TonB-dependent receptor plug" evidence="15">
    <location>
        <begin position="51"/>
        <end position="158"/>
    </location>
</feature>
<organism evidence="16 17">
    <name type="scientific">Sphingopyxis lindanitolerans</name>
    <dbReference type="NCBI Taxonomy" id="2054227"/>
    <lineage>
        <taxon>Bacteria</taxon>
        <taxon>Pseudomonadati</taxon>
        <taxon>Pseudomonadota</taxon>
        <taxon>Alphaproteobacteria</taxon>
        <taxon>Sphingomonadales</taxon>
        <taxon>Sphingomonadaceae</taxon>
        <taxon>Sphingopyxis</taxon>
    </lineage>
</organism>
<keyword evidence="3 11" id="KW-1134">Transmembrane beta strand</keyword>
<keyword evidence="4" id="KW-0410">Iron transport</keyword>
<dbReference type="PANTHER" id="PTHR32552">
    <property type="entry name" value="FERRICHROME IRON RECEPTOR-RELATED"/>
    <property type="match status" value="1"/>
</dbReference>
<keyword evidence="10 11" id="KW-0998">Cell outer membrane</keyword>
<evidence type="ECO:0000256" key="1">
    <source>
        <dbReference type="ARBA" id="ARBA00004571"/>
    </source>
</evidence>
<keyword evidence="7" id="KW-0406">Ion transport</keyword>
<keyword evidence="5 11" id="KW-0812">Transmembrane</keyword>
<dbReference type="EMBL" id="PHFW01000001">
    <property type="protein sequence ID" value="PQM29525.1"/>
    <property type="molecule type" value="Genomic_DNA"/>
</dbReference>
<feature type="signal peptide" evidence="13">
    <location>
        <begin position="1"/>
        <end position="23"/>
    </location>
</feature>
<comment type="caution">
    <text evidence="16">The sequence shown here is derived from an EMBL/GenBank/DDBJ whole genome shotgun (WGS) entry which is preliminary data.</text>
</comment>
<evidence type="ECO:0000259" key="14">
    <source>
        <dbReference type="Pfam" id="PF00593"/>
    </source>
</evidence>
<keyword evidence="17" id="KW-1185">Reference proteome</keyword>
<evidence type="ECO:0000256" key="10">
    <source>
        <dbReference type="ARBA" id="ARBA00023237"/>
    </source>
</evidence>
<protein>
    <recommendedName>
        <fullName evidence="18">TonB-dependent receptor</fullName>
    </recommendedName>
</protein>
<evidence type="ECO:0000256" key="13">
    <source>
        <dbReference type="SAM" id="SignalP"/>
    </source>
</evidence>
<dbReference type="GO" id="GO:0009279">
    <property type="term" value="C:cell outer membrane"/>
    <property type="evidence" value="ECO:0007669"/>
    <property type="project" value="UniProtKB-SubCell"/>
</dbReference>
<keyword evidence="9 11" id="KW-0472">Membrane</keyword>
<gene>
    <name evidence="16" type="ORF">CVO77_00975</name>
</gene>
<evidence type="ECO:0000256" key="6">
    <source>
        <dbReference type="ARBA" id="ARBA00023004"/>
    </source>
</evidence>
<keyword evidence="6" id="KW-0408">Iron</keyword>
<evidence type="ECO:0000256" key="12">
    <source>
        <dbReference type="RuleBase" id="RU003357"/>
    </source>
</evidence>
<evidence type="ECO:0000256" key="2">
    <source>
        <dbReference type="ARBA" id="ARBA00022448"/>
    </source>
</evidence>
<dbReference type="CDD" id="cd01347">
    <property type="entry name" value="ligand_gated_channel"/>
    <property type="match status" value="1"/>
</dbReference>
<evidence type="ECO:0000313" key="17">
    <source>
        <dbReference type="Proteomes" id="UP000238954"/>
    </source>
</evidence>
<evidence type="ECO:0000256" key="8">
    <source>
        <dbReference type="ARBA" id="ARBA00023077"/>
    </source>
</evidence>
<dbReference type="InterPro" id="IPR012910">
    <property type="entry name" value="Plug_dom"/>
</dbReference>
<dbReference type="Pfam" id="PF00593">
    <property type="entry name" value="TonB_dep_Rec_b-barrel"/>
    <property type="match status" value="1"/>
</dbReference>
<evidence type="ECO:0000313" key="16">
    <source>
        <dbReference type="EMBL" id="PQM29525.1"/>
    </source>
</evidence>
<dbReference type="AlphaFoldDB" id="A0A2S8BAT0"/>
<dbReference type="InterPro" id="IPR039426">
    <property type="entry name" value="TonB-dep_rcpt-like"/>
</dbReference>
<evidence type="ECO:0000256" key="4">
    <source>
        <dbReference type="ARBA" id="ARBA00022496"/>
    </source>
</evidence>
<accession>A0A2S8BAT0</accession>
<feature type="chain" id="PRO_5015610714" description="TonB-dependent receptor" evidence="13">
    <location>
        <begin position="24"/>
        <end position="768"/>
    </location>
</feature>
<dbReference type="RefSeq" id="WP_105997482.1">
    <property type="nucleotide sequence ID" value="NZ_CM009578.1"/>
</dbReference>
<feature type="domain" description="TonB-dependent receptor-like beta-barrel" evidence="14">
    <location>
        <begin position="316"/>
        <end position="720"/>
    </location>
</feature>
<evidence type="ECO:0000256" key="3">
    <source>
        <dbReference type="ARBA" id="ARBA00022452"/>
    </source>
</evidence>
<evidence type="ECO:0008006" key="18">
    <source>
        <dbReference type="Google" id="ProtNLM"/>
    </source>
</evidence>
<evidence type="ECO:0000256" key="7">
    <source>
        <dbReference type="ARBA" id="ARBA00023065"/>
    </source>
</evidence>
<name>A0A2S8BAT0_9SPHN</name>